<feature type="compositionally biased region" description="Pro residues" evidence="4">
    <location>
        <begin position="197"/>
        <end position="210"/>
    </location>
</feature>
<evidence type="ECO:0000313" key="7">
    <source>
        <dbReference type="Proteomes" id="UP001150925"/>
    </source>
</evidence>
<dbReference type="Pfam" id="PF02200">
    <property type="entry name" value="STE"/>
    <property type="match status" value="1"/>
</dbReference>
<keyword evidence="2" id="KW-0539">Nucleus</keyword>
<gene>
    <name evidence="6" type="ORF">IWQ62_004627</name>
</gene>
<dbReference type="OrthoDB" id="1095242at2759"/>
<sequence length="729" mass="78568">MTVVASLTSPDLSQLVNSTTPGVPPGPPSSAVTDPAKPISADLECQLQDFDQFLQTAPSQLGPTDTLVRHKLPTGDQVACIRWKERFYITSTDIIRGLVFRFLAVGRPVRKMKKFEEGVFSDLRNLKSGVDASLEEPRSEFLELLYKNQCIRTQKKQRVFHWYAVKHDYLFREALERDLKRESRGALPTTGGSHLMPPTPVAPTPAPPSPVLGVAQGQADNSPHHTLLRRALFSMTTSNANLGTNHFLVTTPTGPKSLKPQPEYYQHIAANGLSTWVPLDKPSHDGHDEDDNDILSELEAVNSELKRSEPTMSLCFDPSPGLSVPSPLVQGAEGGHGTKARAHPTLSTHLAFDEVSKHEADNKAEAKEAPPTCPVLCPIHLSKFSSGCVLCCLVENTLSKQTPQALDAVPNLPISGDSCPLPQGENTVKKADENIQSRARLICPHRCGRSFTHPDRLRRHIHDHHRRPPTLHQKQPLAQSASGTPSDKPAKMTSLARKHPPPPPLSLNTLPLGPATPSQSTPTLQSQVVHGNGGGLSSGIMSSSSFSPSHLSVTEHGPPSLSSPTVLLSPHVGMTGFTSTHARSGATYQPTILSPSLSSPASVVNGNSALNLHPGWIARESPFIYLPTGYNPHQVAATSVPYLSPSNTIMGTTALVTNGVFSSGNHPHFFPDMSQFMGGFTDNSASYPDRWDQLPDLIADEVEADSSEHASTRSSHPHPPSQDVGGLSS</sequence>
<comment type="subcellular location">
    <subcellularLocation>
        <location evidence="1">Nucleus</location>
    </subcellularLocation>
</comment>
<dbReference type="InterPro" id="IPR013087">
    <property type="entry name" value="Znf_C2H2_type"/>
</dbReference>
<evidence type="ECO:0000256" key="3">
    <source>
        <dbReference type="PROSITE-ProRule" id="PRU00042"/>
    </source>
</evidence>
<dbReference type="GO" id="GO:1990527">
    <property type="term" value="C:Tec1p-Ste12p-Dig1p complex"/>
    <property type="evidence" value="ECO:0007669"/>
    <property type="project" value="TreeGrafter"/>
</dbReference>
<keyword evidence="3" id="KW-0862">Zinc</keyword>
<dbReference type="InterPro" id="IPR003120">
    <property type="entry name" value="Ste12"/>
</dbReference>
<proteinExistence type="predicted"/>
<feature type="compositionally biased region" description="Polar residues" evidence="4">
    <location>
        <begin position="1"/>
        <end position="17"/>
    </location>
</feature>
<dbReference type="SMART" id="SM00424">
    <property type="entry name" value="STE"/>
    <property type="match status" value="1"/>
</dbReference>
<keyword evidence="7" id="KW-1185">Reference proteome</keyword>
<keyword evidence="3" id="KW-0479">Metal-binding</keyword>
<comment type="caution">
    <text evidence="6">The sequence shown here is derived from an EMBL/GenBank/DDBJ whole genome shotgun (WGS) entry which is preliminary data.</text>
</comment>
<dbReference type="GO" id="GO:0003700">
    <property type="term" value="F:DNA-binding transcription factor activity"/>
    <property type="evidence" value="ECO:0007669"/>
    <property type="project" value="InterPro"/>
</dbReference>
<reference evidence="6" key="1">
    <citation type="submission" date="2022-07" db="EMBL/GenBank/DDBJ databases">
        <title>Phylogenomic reconstructions and comparative analyses of Kickxellomycotina fungi.</title>
        <authorList>
            <person name="Reynolds N.K."/>
            <person name="Stajich J.E."/>
            <person name="Barry K."/>
            <person name="Grigoriev I.V."/>
            <person name="Crous P."/>
            <person name="Smith M.E."/>
        </authorList>
    </citation>
    <scope>NUCLEOTIDE SEQUENCE</scope>
    <source>
        <strain evidence="6">RSA 1196</strain>
    </source>
</reference>
<evidence type="ECO:0000313" key="6">
    <source>
        <dbReference type="EMBL" id="KAJ1959396.1"/>
    </source>
</evidence>
<dbReference type="InterPro" id="IPR052127">
    <property type="entry name" value="STE12_transcription_factor"/>
</dbReference>
<feature type="compositionally biased region" description="Polar residues" evidence="4">
    <location>
        <begin position="516"/>
        <end position="529"/>
    </location>
</feature>
<dbReference type="GO" id="GO:1990526">
    <property type="term" value="C:Ste12p-Dig1p-Dig2p complex"/>
    <property type="evidence" value="ECO:0007669"/>
    <property type="project" value="TreeGrafter"/>
</dbReference>
<name>A0A9W8E5Z4_9FUNG</name>
<evidence type="ECO:0000259" key="5">
    <source>
        <dbReference type="PROSITE" id="PS50157"/>
    </source>
</evidence>
<dbReference type="PANTHER" id="PTHR47427:SF2">
    <property type="entry name" value="C2H2-TYPE DOMAIN-CONTAINING PROTEIN"/>
    <property type="match status" value="1"/>
</dbReference>
<dbReference type="GO" id="GO:0005634">
    <property type="term" value="C:nucleus"/>
    <property type="evidence" value="ECO:0007669"/>
    <property type="project" value="UniProtKB-SubCell"/>
</dbReference>
<dbReference type="AlphaFoldDB" id="A0A9W8E5Z4"/>
<feature type="region of interest" description="Disordered" evidence="4">
    <location>
        <begin position="700"/>
        <end position="729"/>
    </location>
</feature>
<evidence type="ECO:0000256" key="4">
    <source>
        <dbReference type="SAM" id="MobiDB-lite"/>
    </source>
</evidence>
<organism evidence="6 7">
    <name type="scientific">Dispira parvispora</name>
    <dbReference type="NCBI Taxonomy" id="1520584"/>
    <lineage>
        <taxon>Eukaryota</taxon>
        <taxon>Fungi</taxon>
        <taxon>Fungi incertae sedis</taxon>
        <taxon>Zoopagomycota</taxon>
        <taxon>Kickxellomycotina</taxon>
        <taxon>Dimargaritomycetes</taxon>
        <taxon>Dimargaritales</taxon>
        <taxon>Dimargaritaceae</taxon>
        <taxon>Dispira</taxon>
    </lineage>
</organism>
<dbReference type="Proteomes" id="UP001150925">
    <property type="component" value="Unassembled WGS sequence"/>
</dbReference>
<dbReference type="PROSITE" id="PS00028">
    <property type="entry name" value="ZINC_FINGER_C2H2_1"/>
    <property type="match status" value="1"/>
</dbReference>
<evidence type="ECO:0000256" key="1">
    <source>
        <dbReference type="ARBA" id="ARBA00004123"/>
    </source>
</evidence>
<keyword evidence="3" id="KW-0863">Zinc-finger</keyword>
<feature type="compositionally biased region" description="Polar residues" evidence="4">
    <location>
        <begin position="472"/>
        <end position="485"/>
    </location>
</feature>
<dbReference type="EMBL" id="JANBPY010001598">
    <property type="protein sequence ID" value="KAJ1959396.1"/>
    <property type="molecule type" value="Genomic_DNA"/>
</dbReference>
<feature type="compositionally biased region" description="Low complexity" evidence="4">
    <location>
        <begin position="538"/>
        <end position="567"/>
    </location>
</feature>
<feature type="domain" description="C2H2-type" evidence="5">
    <location>
        <begin position="441"/>
        <end position="469"/>
    </location>
</feature>
<feature type="region of interest" description="Disordered" evidence="4">
    <location>
        <begin position="184"/>
        <end position="211"/>
    </location>
</feature>
<protein>
    <recommendedName>
        <fullName evidence="5">C2H2-type domain-containing protein</fullName>
    </recommendedName>
</protein>
<dbReference type="GO" id="GO:0008270">
    <property type="term" value="F:zinc ion binding"/>
    <property type="evidence" value="ECO:0007669"/>
    <property type="project" value="UniProtKB-KW"/>
</dbReference>
<dbReference type="PROSITE" id="PS50157">
    <property type="entry name" value="ZINC_FINGER_C2H2_2"/>
    <property type="match status" value="1"/>
</dbReference>
<accession>A0A9W8E5Z4</accession>
<feature type="region of interest" description="Disordered" evidence="4">
    <location>
        <begin position="466"/>
        <end position="567"/>
    </location>
</feature>
<feature type="region of interest" description="Disordered" evidence="4">
    <location>
        <begin position="1"/>
        <end position="35"/>
    </location>
</feature>
<evidence type="ECO:0000256" key="2">
    <source>
        <dbReference type="ARBA" id="ARBA00023242"/>
    </source>
</evidence>
<dbReference type="PANTHER" id="PTHR47427">
    <property type="entry name" value="PROTEIN STE12"/>
    <property type="match status" value="1"/>
</dbReference>